<keyword evidence="1" id="KW-0472">Membrane</keyword>
<evidence type="ECO:0000313" key="2">
    <source>
        <dbReference type="EMBL" id="EDP16055.1"/>
    </source>
</evidence>
<comment type="caution">
    <text evidence="2">The sequence shown here is derived from an EMBL/GenBank/DDBJ whole genome shotgun (WGS) entry which is preliminary data.</text>
</comment>
<evidence type="ECO:0000256" key="1">
    <source>
        <dbReference type="SAM" id="Phobius"/>
    </source>
</evidence>
<feature type="transmembrane region" description="Helical" evidence="1">
    <location>
        <begin position="12"/>
        <end position="32"/>
    </location>
</feature>
<dbReference type="EMBL" id="ABCC02000032">
    <property type="protein sequence ID" value="EDP16055.1"/>
    <property type="molecule type" value="Genomic_DNA"/>
</dbReference>
<reference evidence="2 3" key="2">
    <citation type="submission" date="2007-09" db="EMBL/GenBank/DDBJ databases">
        <title>Draft genome sequence of Clostridium bolteae (ATCC BAA-613).</title>
        <authorList>
            <person name="Sudarsanam P."/>
            <person name="Ley R."/>
            <person name="Guruge J."/>
            <person name="Turnbaugh P.J."/>
            <person name="Mahowald M."/>
            <person name="Liep D."/>
            <person name="Gordon J."/>
        </authorList>
    </citation>
    <scope>NUCLEOTIDE SEQUENCE [LARGE SCALE GENOMIC DNA]</scope>
    <source>
        <strain evidence="3">ATCC BAA-613 / DSM 15670 / CCUG 46953 / JCM 12243 / WAL 16351</strain>
    </source>
</reference>
<dbReference type="Proteomes" id="UP000005396">
    <property type="component" value="Unassembled WGS sequence"/>
</dbReference>
<proteinExistence type="predicted"/>
<accession>A8RSZ3</accession>
<sequence length="55" mass="6515">MPVSAQYIFQQMAMGTLLLLIMKMSAGVFHRYPVVPFYFSKNYYAENFVYAIIFY</sequence>
<protein>
    <submittedName>
        <fullName evidence="2">Uncharacterized protein</fullName>
    </submittedName>
</protein>
<keyword evidence="1" id="KW-1133">Transmembrane helix</keyword>
<keyword evidence="1" id="KW-0812">Transmembrane</keyword>
<reference evidence="2 3" key="1">
    <citation type="submission" date="2007-08" db="EMBL/GenBank/DDBJ databases">
        <authorList>
            <person name="Fulton L."/>
            <person name="Clifton S."/>
            <person name="Fulton B."/>
            <person name="Xu J."/>
            <person name="Minx P."/>
            <person name="Pepin K.H."/>
            <person name="Johnson M."/>
            <person name="Thiruvilangam P."/>
            <person name="Bhonagiri V."/>
            <person name="Nash W.E."/>
            <person name="Mardis E.R."/>
            <person name="Wilson R.K."/>
        </authorList>
    </citation>
    <scope>NUCLEOTIDE SEQUENCE [LARGE SCALE GENOMIC DNA]</scope>
    <source>
        <strain evidence="3">ATCC BAA-613 / DSM 15670 / CCUG 46953 / JCM 12243 / WAL 16351</strain>
    </source>
</reference>
<dbReference type="AlphaFoldDB" id="A8RSZ3"/>
<organism evidence="2 3">
    <name type="scientific">Enterocloster bolteae (strain ATCC BAA-613 / DSM 15670 / CCUG 46953 / JCM 12243 / WAL 16351)</name>
    <name type="common">Clostridium bolteae</name>
    <dbReference type="NCBI Taxonomy" id="411902"/>
    <lineage>
        <taxon>Bacteria</taxon>
        <taxon>Bacillati</taxon>
        <taxon>Bacillota</taxon>
        <taxon>Clostridia</taxon>
        <taxon>Lachnospirales</taxon>
        <taxon>Lachnospiraceae</taxon>
        <taxon>Enterocloster</taxon>
    </lineage>
</organism>
<gene>
    <name evidence="2" type="ORF">CLOBOL_03492</name>
</gene>
<evidence type="ECO:0000313" key="3">
    <source>
        <dbReference type="Proteomes" id="UP000005396"/>
    </source>
</evidence>
<name>A8RSZ3_ENTBW</name>
<dbReference type="HOGENOM" id="CLU_3023924_0_0_9"/>
<dbReference type="PaxDb" id="411902-CLOBOL_03492"/>